<keyword evidence="13" id="KW-1185">Reference proteome</keyword>
<dbReference type="PROSITE" id="PS52019">
    <property type="entry name" value="PKS_MFAS_DH"/>
    <property type="match status" value="1"/>
</dbReference>
<comment type="caution">
    <text evidence="12">The sequence shown here is derived from an EMBL/GenBank/DDBJ whole genome shotgun (WGS) entry which is preliminary data.</text>
</comment>
<accession>A0A847SP12</accession>
<dbReference type="GO" id="GO:0005737">
    <property type="term" value="C:cytoplasm"/>
    <property type="evidence" value="ECO:0007669"/>
    <property type="project" value="TreeGrafter"/>
</dbReference>
<dbReference type="CDD" id="cd08955">
    <property type="entry name" value="KR_2_FAS_SDR_x"/>
    <property type="match status" value="1"/>
</dbReference>
<reference evidence="12 13" key="1">
    <citation type="submission" date="2020-04" db="EMBL/GenBank/DDBJ databases">
        <authorList>
            <person name="Yin C."/>
        </authorList>
    </citation>
    <scope>NUCLEOTIDE SEQUENCE [LARGE SCALE GENOMIC DNA]</scope>
    <source>
        <strain evidence="12 13">Ak56</strain>
    </source>
</reference>
<dbReference type="Gene3D" id="3.10.129.110">
    <property type="entry name" value="Polyketide synthase dehydratase"/>
    <property type="match status" value="1"/>
</dbReference>
<dbReference type="Gene3D" id="3.40.366.10">
    <property type="entry name" value="Malonyl-Coenzyme A Acyl Carrier Protein, domain 2"/>
    <property type="match status" value="1"/>
</dbReference>
<dbReference type="SMART" id="SM00823">
    <property type="entry name" value="PKS_PP"/>
    <property type="match status" value="1"/>
</dbReference>
<keyword evidence="1" id="KW-0596">Phosphopantetheine</keyword>
<feature type="domain" description="PKS/mFAS DH" evidence="11">
    <location>
        <begin position="895"/>
        <end position="1174"/>
    </location>
</feature>
<dbReference type="GO" id="GO:0031177">
    <property type="term" value="F:phosphopantetheine binding"/>
    <property type="evidence" value="ECO:0007669"/>
    <property type="project" value="InterPro"/>
</dbReference>
<keyword evidence="4" id="KW-0521">NADP</keyword>
<feature type="active site" description="Proton donor; for dehydratase activity" evidence="8">
    <location>
        <position position="1097"/>
    </location>
</feature>
<dbReference type="InterPro" id="IPR014043">
    <property type="entry name" value="Acyl_transferase_dom"/>
</dbReference>
<evidence type="ECO:0000256" key="3">
    <source>
        <dbReference type="ARBA" id="ARBA00022679"/>
    </source>
</evidence>
<dbReference type="InterPro" id="IPR013154">
    <property type="entry name" value="ADH-like_N"/>
</dbReference>
<dbReference type="RefSeq" id="WP_168737131.1">
    <property type="nucleotide sequence ID" value="NZ_JABAHZ010000001.1"/>
</dbReference>
<evidence type="ECO:0000256" key="6">
    <source>
        <dbReference type="ARBA" id="ARBA00023315"/>
    </source>
</evidence>
<dbReference type="SUPFAM" id="SSF50129">
    <property type="entry name" value="GroES-like"/>
    <property type="match status" value="1"/>
</dbReference>
<evidence type="ECO:0000256" key="8">
    <source>
        <dbReference type="PROSITE-ProRule" id="PRU01363"/>
    </source>
</evidence>
<dbReference type="Pfam" id="PF14765">
    <property type="entry name" value="PS-DH"/>
    <property type="match status" value="1"/>
</dbReference>
<dbReference type="Pfam" id="PF08659">
    <property type="entry name" value="KR"/>
    <property type="match status" value="1"/>
</dbReference>
<dbReference type="Pfam" id="PF21089">
    <property type="entry name" value="PKS_DH_N"/>
    <property type="match status" value="1"/>
</dbReference>
<dbReference type="PANTHER" id="PTHR43775:SF37">
    <property type="entry name" value="SI:DKEY-61P9.11"/>
    <property type="match status" value="1"/>
</dbReference>
<dbReference type="InterPro" id="IPR011032">
    <property type="entry name" value="GroES-like_sf"/>
</dbReference>
<dbReference type="EMBL" id="JABAHZ010000001">
    <property type="protein sequence ID" value="NLR77752.1"/>
    <property type="molecule type" value="Genomic_DNA"/>
</dbReference>
<dbReference type="InterPro" id="IPR014030">
    <property type="entry name" value="Ketoacyl_synth_N"/>
</dbReference>
<dbReference type="InterPro" id="IPR016036">
    <property type="entry name" value="Malonyl_transacylase_ACP-bd"/>
</dbReference>
<organism evidence="12 13">
    <name type="scientific">Chitinophaga eiseniae</name>
    <dbReference type="NCBI Taxonomy" id="634771"/>
    <lineage>
        <taxon>Bacteria</taxon>
        <taxon>Pseudomonadati</taxon>
        <taxon>Bacteroidota</taxon>
        <taxon>Chitinophagia</taxon>
        <taxon>Chitinophagales</taxon>
        <taxon>Chitinophagaceae</taxon>
        <taxon>Chitinophaga</taxon>
    </lineage>
</organism>
<feature type="active site" description="Proton acceptor; for dehydratase activity" evidence="8">
    <location>
        <position position="929"/>
    </location>
</feature>
<name>A0A847SP12_9BACT</name>
<dbReference type="CDD" id="cd00833">
    <property type="entry name" value="PKS"/>
    <property type="match status" value="1"/>
</dbReference>
<dbReference type="GO" id="GO:0004312">
    <property type="term" value="F:fatty acid synthase activity"/>
    <property type="evidence" value="ECO:0007669"/>
    <property type="project" value="TreeGrafter"/>
</dbReference>
<evidence type="ECO:0000259" key="9">
    <source>
        <dbReference type="PROSITE" id="PS50075"/>
    </source>
</evidence>
<evidence type="ECO:0000256" key="4">
    <source>
        <dbReference type="ARBA" id="ARBA00022857"/>
    </source>
</evidence>
<dbReference type="InterPro" id="IPR020806">
    <property type="entry name" value="PKS_PP-bd"/>
</dbReference>
<dbReference type="InterPro" id="IPR006162">
    <property type="entry name" value="Ppantetheine_attach_site"/>
</dbReference>
<dbReference type="PROSITE" id="PS00012">
    <property type="entry name" value="PHOSPHOPANTETHEINE"/>
    <property type="match status" value="1"/>
</dbReference>
<dbReference type="SMART" id="SM00827">
    <property type="entry name" value="PKS_AT"/>
    <property type="match status" value="1"/>
</dbReference>
<dbReference type="InterPro" id="IPR050091">
    <property type="entry name" value="PKS_NRPS_Biosynth_Enz"/>
</dbReference>
<evidence type="ECO:0000313" key="12">
    <source>
        <dbReference type="EMBL" id="NLR77752.1"/>
    </source>
</evidence>
<dbReference type="Gene3D" id="1.10.1200.10">
    <property type="entry name" value="ACP-like"/>
    <property type="match status" value="1"/>
</dbReference>
<dbReference type="InterPro" id="IPR020841">
    <property type="entry name" value="PKS_Beta-ketoAc_synthase_dom"/>
</dbReference>
<evidence type="ECO:0000259" key="11">
    <source>
        <dbReference type="PROSITE" id="PS52019"/>
    </source>
</evidence>
<evidence type="ECO:0000313" key="13">
    <source>
        <dbReference type="Proteomes" id="UP000552864"/>
    </source>
</evidence>
<keyword evidence="3" id="KW-0808">Transferase</keyword>
<evidence type="ECO:0000256" key="1">
    <source>
        <dbReference type="ARBA" id="ARBA00022450"/>
    </source>
</evidence>
<dbReference type="Gene3D" id="3.40.50.720">
    <property type="entry name" value="NAD(P)-binding Rossmann-like Domain"/>
    <property type="match status" value="3"/>
</dbReference>
<dbReference type="Pfam" id="PF16197">
    <property type="entry name" value="KAsynt_C_assoc"/>
    <property type="match status" value="1"/>
</dbReference>
<dbReference type="InterPro" id="IPR036291">
    <property type="entry name" value="NAD(P)-bd_dom_sf"/>
</dbReference>
<dbReference type="SMART" id="SM00822">
    <property type="entry name" value="PKS_KR"/>
    <property type="match status" value="1"/>
</dbReference>
<feature type="region of interest" description="C-terminal hotdog fold" evidence="8">
    <location>
        <begin position="1036"/>
        <end position="1174"/>
    </location>
</feature>
<dbReference type="InterPro" id="IPR009081">
    <property type="entry name" value="PP-bd_ACP"/>
</dbReference>
<dbReference type="InterPro" id="IPR001227">
    <property type="entry name" value="Ac_transferase_dom_sf"/>
</dbReference>
<dbReference type="Gene3D" id="3.30.70.3290">
    <property type="match status" value="1"/>
</dbReference>
<dbReference type="Pfam" id="PF02801">
    <property type="entry name" value="Ketoacyl-synt_C"/>
    <property type="match status" value="1"/>
</dbReference>
<dbReference type="GO" id="GO:0016491">
    <property type="term" value="F:oxidoreductase activity"/>
    <property type="evidence" value="ECO:0007669"/>
    <property type="project" value="InterPro"/>
</dbReference>
<dbReference type="InterPro" id="IPR020843">
    <property type="entry name" value="ER"/>
</dbReference>
<dbReference type="SMART" id="SM00829">
    <property type="entry name" value="PKS_ER"/>
    <property type="match status" value="1"/>
</dbReference>
<dbReference type="SUPFAM" id="SSF55048">
    <property type="entry name" value="Probable ACP-binding domain of malonyl-CoA ACP transacylase"/>
    <property type="match status" value="1"/>
</dbReference>
<dbReference type="PROSITE" id="PS50075">
    <property type="entry name" value="CARRIER"/>
    <property type="match status" value="1"/>
</dbReference>
<dbReference type="GO" id="GO:0005886">
    <property type="term" value="C:plasma membrane"/>
    <property type="evidence" value="ECO:0007669"/>
    <property type="project" value="TreeGrafter"/>
</dbReference>
<dbReference type="Pfam" id="PF00550">
    <property type="entry name" value="PP-binding"/>
    <property type="match status" value="1"/>
</dbReference>
<dbReference type="SMART" id="SM00826">
    <property type="entry name" value="PKS_DH"/>
    <property type="match status" value="1"/>
</dbReference>
<dbReference type="InterPro" id="IPR016039">
    <property type="entry name" value="Thiolase-like"/>
</dbReference>
<keyword evidence="6" id="KW-0012">Acyltransferase</keyword>
<dbReference type="InterPro" id="IPR013149">
    <property type="entry name" value="ADH-like_C"/>
</dbReference>
<dbReference type="FunFam" id="3.40.47.10:FF:000019">
    <property type="entry name" value="Polyketide synthase type I"/>
    <property type="match status" value="1"/>
</dbReference>
<dbReference type="Pfam" id="PF00107">
    <property type="entry name" value="ADH_zinc_N"/>
    <property type="match status" value="1"/>
</dbReference>
<evidence type="ECO:0000256" key="2">
    <source>
        <dbReference type="ARBA" id="ARBA00022553"/>
    </source>
</evidence>
<dbReference type="InterPro" id="IPR057326">
    <property type="entry name" value="KR_dom"/>
</dbReference>
<sequence>MMKNEPNTPIAIVGIGCRLPGGASSAPKFWDMLMNKTDAIVEIPRERWDNRRFCSQSDQAHNKIRSFHGGFLREKIDEFDPFFFGISPREAETLDPQQRLLLEVSYEAMEDAGITLPQVKGSNTGVFVGGFTYDFGLLQLEKDNRALINSTTATGIMLTMLSNKLSYWYDFKGPSFTIDTACSSSLVATHVACQNIWAGECDMAMVGGVNVVLKPVMSMVMSAGKFLSKHGRCKAFDEEAAGYVRGEGAGIVLLKPYDKAVADGNKIYALIRATGINQDGKTGGITVPNGLSQKALIRKVLHKSGIHVNQVHYVEAHGTGTQAGDPVEFNAINDVLKEEGYSNGKCLIGSVKTNIGHLEAGSGVAGLIKATLCLQHKTAPPNLHFNKPNPGLNYEESLLRIPVQPEPLPAGEPSFALVNSFGYGGTNAHVVLEEYHMPATDSTATATVTAEAPMIFPLSAHDTGVLKQLAQSYLALLEKNEVSAADLLYSAAHRRTHHKHRLAVVAQGKEDLKEKMLAFHHNNLGKHIVTNTAGTETGKTVFVYTGMGPQWWKMGRELMACEPVFRQSLEDCDAIFRRIASWSVLEEMQKDEATSRIKETQVAQPANFFIQVALTSLLAHFGVKPDAVVGHSVGEVASAYISGALSLEEAILVSYHRSRLQQLIAGKGRMLAVSIPAATAENMIAQYPDISVAAINSPDSVTLSGDESGLLALADKFELKGIFCRMLEVEVPYHSPLMNEIQEELLVSLRGLQPAATHIPLYSTVTGNLIDGTAIDANYWWLNVRNPVSFAPAIDVLSANEFDCFMEIGPHPVLKTAITECLQARSRKGTLVHFMNRKENEPLHFYSGLATLYTLGHSVNWDLLAPRAAFVPLPVYPWQKVRYWNESGISAEDRSGLEGNVFLYNRLPAAQPMYEVELNTLFFPFLRDHIVHGKIIFPGAGYITAAMAMYSNEPGNAGKGMILEDIAFHQLLLIDDRQVQLLHATMDTSLGQFRVLSRQEGTLPGWQLRATGRYVNGNMPVTGKQLDLSYLRSKCTAHLTAEALYDKLAHIKLEYGPLFRCVKEVAHAPGMALAAIEGHPSYAANREEYFIHPVLLDACFQVMVVASPREVVPVSIRRLNCYHAVGNRFLCYATITSVTSTEVEGDLTICLEDGAVAMHIEGLKCQQMLKLSDADEEQGVADAFYTPEWQEYVLPAGRQDMPAPVVVLAADKSTGLSAATALSARGMVVSLLCQGNAGRKVGERQYEVDLSNGADIKWALEEAGSPGMQVLYIPGKQEEIPAAERCLQEVTPLLQLMKNWPATGPRSLYIVTQQAHVIADDGATVNLAAAPVWGLGGVIANEYPQCRVQLIDLPAQQPDWSLLAAVVEQEESETEMAIRGTQLYVRRLHRKAAATPETLKESVNVSQHPVALKTGQKTSPGVPAFEEVSRGVPGNKEIEILVYNTAIKNSDYPKIANKGTNATHYQVGVECAGVVMSLGKDVTGFRIGDHVMGICPSGAIRSYAMLPDHLTIQLPAGMPHSGAVGLIPFVGVLHALKYIAQLGAGDKILIPGATESAGMAAIQYARMVGAEIFATAEGAQQQDMLRNAGVQHVFGADDIGAIAAILGITNGYGIDVVFSMSHGEMLYQGLALLAPYGKYLDVSGDQSAQKVLPMQHFSRNLTFAAVDAERIISERPLLAAKYLKEIREYMEAGHFTALQVKEIAAREIGDVEARTAEQPWSVDKTVIRFYNEEVEIPVVENTRLTLKPDATYLVTGGTRGLGLEIARWMVARGVRHVVLVSRSGAQLQSSQDAIREMEAGGAVVWVVVADITDDKAVHALISKIRAQLPPLKGIFHGAMVLDDGFFADMTPDRFRKVMAPKIDGAVHLHNATATDTLDFFVCISSISTLISNPGQANYIAANGFLDAFAHYRRQKGWPATTINLGVVAGTGVVARDEKLQAMLEDAGIHGLSTREIMEGITIILKEKPVQTGFFSVDWETWASGNPVAGQFSLFKDLVAKNRQDTGPVQQQQEVVAALMGMSREEWAGYIGGLLVTELSQILKMDAGKIDRDKGINLLGIDSVMVVELIGAVKRNLGIVMLPMEFLTGPSVTVLAEVMLKRLPLPAEEMVSE</sequence>
<dbReference type="InterPro" id="IPR013968">
    <property type="entry name" value="PKS_KR"/>
</dbReference>
<dbReference type="GO" id="GO:0071770">
    <property type="term" value="P:DIM/DIP cell wall layer assembly"/>
    <property type="evidence" value="ECO:0007669"/>
    <property type="project" value="TreeGrafter"/>
</dbReference>
<evidence type="ECO:0000259" key="10">
    <source>
        <dbReference type="PROSITE" id="PS52004"/>
    </source>
</evidence>
<dbReference type="InterPro" id="IPR042104">
    <property type="entry name" value="PKS_dehydratase_sf"/>
</dbReference>
<comment type="function">
    <text evidence="7">Involved in production of the polyketide antibiotic thailandamide.</text>
</comment>
<keyword evidence="5" id="KW-0511">Multifunctional enzyme</keyword>
<dbReference type="InterPro" id="IPR049900">
    <property type="entry name" value="PKS_mFAS_DH"/>
</dbReference>
<feature type="domain" description="Carrier" evidence="9">
    <location>
        <begin position="2025"/>
        <end position="2102"/>
    </location>
</feature>
<evidence type="ECO:0000256" key="5">
    <source>
        <dbReference type="ARBA" id="ARBA00023268"/>
    </source>
</evidence>
<feature type="domain" description="Ketosynthase family 3 (KS3)" evidence="10">
    <location>
        <begin position="7"/>
        <end position="434"/>
    </location>
</feature>
<dbReference type="InterPro" id="IPR020807">
    <property type="entry name" value="PKS_DH"/>
</dbReference>
<keyword evidence="2" id="KW-0597">Phosphoprotein</keyword>
<proteinExistence type="predicted"/>
<dbReference type="PANTHER" id="PTHR43775">
    <property type="entry name" value="FATTY ACID SYNTHASE"/>
    <property type="match status" value="1"/>
</dbReference>
<dbReference type="SUPFAM" id="SSF47336">
    <property type="entry name" value="ACP-like"/>
    <property type="match status" value="1"/>
</dbReference>
<dbReference type="PROSITE" id="PS52004">
    <property type="entry name" value="KS3_2"/>
    <property type="match status" value="1"/>
</dbReference>
<dbReference type="CDD" id="cd05195">
    <property type="entry name" value="enoyl_red"/>
    <property type="match status" value="1"/>
</dbReference>
<evidence type="ECO:0000256" key="7">
    <source>
        <dbReference type="ARBA" id="ARBA00054155"/>
    </source>
</evidence>
<dbReference type="InterPro" id="IPR016035">
    <property type="entry name" value="Acyl_Trfase/lysoPLipase"/>
</dbReference>
<dbReference type="Gene3D" id="3.90.180.10">
    <property type="entry name" value="Medium-chain alcohol dehydrogenases, catalytic domain"/>
    <property type="match status" value="1"/>
</dbReference>
<dbReference type="InterPro" id="IPR049552">
    <property type="entry name" value="PKS_DH_N"/>
</dbReference>
<dbReference type="PROSITE" id="PS51257">
    <property type="entry name" value="PROKAR_LIPOPROTEIN"/>
    <property type="match status" value="1"/>
</dbReference>
<feature type="region of interest" description="N-terminal hotdog fold" evidence="8">
    <location>
        <begin position="895"/>
        <end position="1021"/>
    </location>
</feature>
<dbReference type="InterPro" id="IPR049551">
    <property type="entry name" value="PKS_DH_C"/>
</dbReference>
<dbReference type="Pfam" id="PF08240">
    <property type="entry name" value="ADH_N"/>
    <property type="match status" value="1"/>
</dbReference>
<dbReference type="Proteomes" id="UP000552864">
    <property type="component" value="Unassembled WGS sequence"/>
</dbReference>
<dbReference type="GO" id="GO:0006633">
    <property type="term" value="P:fatty acid biosynthetic process"/>
    <property type="evidence" value="ECO:0007669"/>
    <property type="project" value="TreeGrafter"/>
</dbReference>
<dbReference type="Pfam" id="PF00698">
    <property type="entry name" value="Acyl_transf_1"/>
    <property type="match status" value="1"/>
</dbReference>
<dbReference type="FunFam" id="3.40.366.10:FF:000002">
    <property type="entry name" value="Probable polyketide synthase 2"/>
    <property type="match status" value="1"/>
</dbReference>
<dbReference type="InterPro" id="IPR032821">
    <property type="entry name" value="PKS_assoc"/>
</dbReference>
<dbReference type="InterPro" id="IPR036736">
    <property type="entry name" value="ACP-like_sf"/>
</dbReference>
<dbReference type="Gene3D" id="3.40.47.10">
    <property type="match status" value="1"/>
</dbReference>
<dbReference type="SUPFAM" id="SSF52151">
    <property type="entry name" value="FabD/lysophospholipase-like"/>
    <property type="match status" value="1"/>
</dbReference>
<dbReference type="SUPFAM" id="SSF51735">
    <property type="entry name" value="NAD(P)-binding Rossmann-fold domains"/>
    <property type="match status" value="3"/>
</dbReference>
<dbReference type="SUPFAM" id="SSF53901">
    <property type="entry name" value="Thiolase-like"/>
    <property type="match status" value="1"/>
</dbReference>
<protein>
    <submittedName>
        <fullName evidence="12">SDR family NAD(P)-dependent oxidoreductase</fullName>
    </submittedName>
</protein>
<dbReference type="Pfam" id="PF00109">
    <property type="entry name" value="ketoacyl-synt"/>
    <property type="match status" value="1"/>
</dbReference>
<dbReference type="SMART" id="SM00825">
    <property type="entry name" value="PKS_KS"/>
    <property type="match status" value="1"/>
</dbReference>
<gene>
    <name evidence="12" type="ORF">HGH91_03890</name>
</gene>
<dbReference type="InterPro" id="IPR014031">
    <property type="entry name" value="Ketoacyl_synth_C"/>
</dbReference>